<evidence type="ECO:0000256" key="7">
    <source>
        <dbReference type="ARBA" id="ARBA00022670"/>
    </source>
</evidence>
<keyword evidence="11" id="KW-0482">Metalloprotease</keyword>
<dbReference type="InterPro" id="IPR042097">
    <property type="entry name" value="Aminopeptidase_N-like_N_sf"/>
</dbReference>
<evidence type="ECO:0000256" key="11">
    <source>
        <dbReference type="ARBA" id="ARBA00023049"/>
    </source>
</evidence>
<evidence type="ECO:0000259" key="14">
    <source>
        <dbReference type="Pfam" id="PF17900"/>
    </source>
</evidence>
<gene>
    <name evidence="15" type="ORF">EY643_03440</name>
</gene>
<comment type="catalytic activity">
    <reaction evidence="1">
        <text>Release of an N-terminal amino acid, Xaa-|-Yaa- from a peptide, amide or arylamide. Xaa is preferably Ala, but may be most amino acids including Pro (slow action). When a terminal hydrophobic residue is followed by a prolyl residue, the two may be released as an intact Xaa-Pro dipeptide.</text>
        <dbReference type="EC" id="3.4.11.2"/>
    </reaction>
</comment>
<dbReference type="InterPro" id="IPR001930">
    <property type="entry name" value="Peptidase_M1"/>
</dbReference>
<dbReference type="PRINTS" id="PR00756">
    <property type="entry name" value="ALADIPTASE"/>
</dbReference>
<feature type="domain" description="Peptidase M1 membrane alanine aminopeptidase" evidence="13">
    <location>
        <begin position="246"/>
        <end position="457"/>
    </location>
</feature>
<dbReference type="PANTHER" id="PTHR11533">
    <property type="entry name" value="PROTEASE M1 ZINC METALLOPROTEASE"/>
    <property type="match status" value="1"/>
</dbReference>
<evidence type="ECO:0000313" key="15">
    <source>
        <dbReference type="EMBL" id="QFU74780.1"/>
    </source>
</evidence>
<keyword evidence="7" id="KW-0645">Protease</keyword>
<proteinExistence type="inferred from homology"/>
<dbReference type="EC" id="3.4.11.2" evidence="4"/>
<evidence type="ECO:0000256" key="3">
    <source>
        <dbReference type="ARBA" id="ARBA00010136"/>
    </source>
</evidence>
<evidence type="ECO:0000256" key="9">
    <source>
        <dbReference type="ARBA" id="ARBA00022801"/>
    </source>
</evidence>
<keyword evidence="16" id="KW-1185">Reference proteome</keyword>
<reference evidence="15 16" key="1">
    <citation type="submission" date="2019-02" db="EMBL/GenBank/DDBJ databases">
        <authorList>
            <person name="Li S.-H."/>
        </authorList>
    </citation>
    <scope>NUCLEOTIDE SEQUENCE [LARGE SCALE GENOMIC DNA]</scope>
    <source>
        <strain evidence="15 16">IMCC14385</strain>
    </source>
</reference>
<evidence type="ECO:0000256" key="4">
    <source>
        <dbReference type="ARBA" id="ARBA00012564"/>
    </source>
</evidence>
<dbReference type="InterPro" id="IPR014782">
    <property type="entry name" value="Peptidase_M1_dom"/>
</dbReference>
<dbReference type="Gene3D" id="1.10.390.10">
    <property type="entry name" value="Neutral Protease Domain 2"/>
    <property type="match status" value="1"/>
</dbReference>
<evidence type="ECO:0000256" key="5">
    <source>
        <dbReference type="ARBA" id="ARBA00015611"/>
    </source>
</evidence>
<keyword evidence="10" id="KW-0862">Zinc</keyword>
<sequence length="836" mass="93489">MLRLMLAALLAVSCGATAAVAVAPGVSHELATSRKATVADVEYDIALKLSADIDEAISGQIAIRFNYTPSGQPLQLDFRESAEKLHQLTVNSRKLPIVFEQEHLLIPAAALTSGPNAITVEFTAGDSSLNRRQEFLYTLFVPDRARTAFPLFDQPDLKAKASLHLDTPSDWTALFNAKLISKEIRGQRAHWQFAQTEPVPTYLLSFVAGRFETITRTVNGREMTMLHRETDSEKVARNVEQVFALHSQSLDWMEQYTGIPLPFEKLDFALIPAFQYGGMEHTGAIQYRASTLFLEADPTQADELRRASLIAHEVAHMWFGNLVTMRWFNDVWTKEVFANFMAAKIVNPAFPELDHDLNFLVRHYPGAYSVDRTAGANPIRQRLDNLNLAGQMYGPIIYQKAPIMMRQLELITGEEGLRQGMQTYLKRYAYGNASWPELIAILDKLSTQDLASWSEVWVDTPGRPQFYAQAEQQEATLKQVDPAGQGRSWPQQFTARTVDGTARRINSSSDTSIAAELLSSETVFNANGYGYGLFPVEPGLLEHWAALTELERGSTLVNLYEAVLEGHIAGQAYIEALLVIAAEEDSALLLDLLLPQLNHLYANFLSPEQQAILLPRIEATLWRSLEAQPSNRRQWYRSYARIAGSAEALTRLEKLWSGELSITGLSLSERDRLSLVQTLAIRVPARAHELIAAQLKQTDNPDNREQLQFLAPTVSASAQVRDAFFKSLADEANRRTEQWVLQGLANLHHPSRREHAQKYLPSTLELLEEIQQTGDIFFPSGWLRTSFASHNSKAAVDAADSFLAARPDYNAQLKMKILQSVDPARRACRSLGECAP</sequence>
<accession>A0A5P9NG47</accession>
<dbReference type="PANTHER" id="PTHR11533:SF174">
    <property type="entry name" value="PUROMYCIN-SENSITIVE AMINOPEPTIDASE-RELATED"/>
    <property type="match status" value="1"/>
</dbReference>
<dbReference type="Gene3D" id="2.60.40.1730">
    <property type="entry name" value="tricorn interacting facor f3 domain"/>
    <property type="match status" value="1"/>
</dbReference>
<dbReference type="GO" id="GO:0006508">
    <property type="term" value="P:proteolysis"/>
    <property type="evidence" value="ECO:0007669"/>
    <property type="project" value="UniProtKB-KW"/>
</dbReference>
<dbReference type="RefSeq" id="WP_152660888.1">
    <property type="nucleotide sequence ID" value="NZ_CP036422.1"/>
</dbReference>
<evidence type="ECO:0000259" key="13">
    <source>
        <dbReference type="Pfam" id="PF01433"/>
    </source>
</evidence>
<dbReference type="EMBL" id="CP036422">
    <property type="protein sequence ID" value="QFU74780.1"/>
    <property type="molecule type" value="Genomic_DNA"/>
</dbReference>
<dbReference type="SUPFAM" id="SSF63737">
    <property type="entry name" value="Leukotriene A4 hydrolase N-terminal domain"/>
    <property type="match status" value="1"/>
</dbReference>
<evidence type="ECO:0000256" key="6">
    <source>
        <dbReference type="ARBA" id="ARBA00022438"/>
    </source>
</evidence>
<evidence type="ECO:0000256" key="1">
    <source>
        <dbReference type="ARBA" id="ARBA00000098"/>
    </source>
</evidence>
<keyword evidence="8" id="KW-0479">Metal-binding</keyword>
<protein>
    <recommendedName>
        <fullName evidence="5">Aminopeptidase N</fullName>
        <ecNumber evidence="4">3.4.11.2</ecNumber>
    </recommendedName>
</protein>
<dbReference type="GO" id="GO:0043171">
    <property type="term" value="P:peptide catabolic process"/>
    <property type="evidence" value="ECO:0007669"/>
    <property type="project" value="TreeGrafter"/>
</dbReference>
<dbReference type="InterPro" id="IPR045357">
    <property type="entry name" value="Aminopeptidase_N-like_N"/>
</dbReference>
<dbReference type="AlphaFoldDB" id="A0A5P9NG47"/>
<dbReference type="GO" id="GO:0016285">
    <property type="term" value="F:alanyl aminopeptidase activity"/>
    <property type="evidence" value="ECO:0007669"/>
    <property type="project" value="UniProtKB-EC"/>
</dbReference>
<dbReference type="GO" id="GO:0008270">
    <property type="term" value="F:zinc ion binding"/>
    <property type="evidence" value="ECO:0007669"/>
    <property type="project" value="InterPro"/>
</dbReference>
<comment type="similarity">
    <text evidence="3">Belongs to the peptidase M1 family.</text>
</comment>
<dbReference type="GO" id="GO:0005737">
    <property type="term" value="C:cytoplasm"/>
    <property type="evidence" value="ECO:0007669"/>
    <property type="project" value="TreeGrafter"/>
</dbReference>
<feature type="domain" description="Aminopeptidase N-like N-terminal" evidence="14">
    <location>
        <begin position="43"/>
        <end position="203"/>
    </location>
</feature>
<dbReference type="Proteomes" id="UP000326287">
    <property type="component" value="Chromosome"/>
</dbReference>
<dbReference type="GO" id="GO:0016020">
    <property type="term" value="C:membrane"/>
    <property type="evidence" value="ECO:0007669"/>
    <property type="project" value="TreeGrafter"/>
</dbReference>
<feature type="chain" id="PRO_5024837970" description="Aminopeptidase N" evidence="12">
    <location>
        <begin position="19"/>
        <end position="836"/>
    </location>
</feature>
<dbReference type="CDD" id="cd09602">
    <property type="entry name" value="M1_APN"/>
    <property type="match status" value="1"/>
</dbReference>
<dbReference type="InterPro" id="IPR050344">
    <property type="entry name" value="Peptidase_M1_aminopeptidases"/>
</dbReference>
<keyword evidence="6" id="KW-0031">Aminopeptidase</keyword>
<dbReference type="OrthoDB" id="100605at2"/>
<dbReference type="InterPro" id="IPR027268">
    <property type="entry name" value="Peptidase_M4/M1_CTD_sf"/>
</dbReference>
<dbReference type="GO" id="GO:0070006">
    <property type="term" value="F:metalloaminopeptidase activity"/>
    <property type="evidence" value="ECO:0007669"/>
    <property type="project" value="TreeGrafter"/>
</dbReference>
<keyword evidence="12" id="KW-0732">Signal</keyword>
<evidence type="ECO:0000256" key="2">
    <source>
        <dbReference type="ARBA" id="ARBA00001947"/>
    </source>
</evidence>
<dbReference type="GO" id="GO:0005615">
    <property type="term" value="C:extracellular space"/>
    <property type="evidence" value="ECO:0007669"/>
    <property type="project" value="TreeGrafter"/>
</dbReference>
<evidence type="ECO:0000313" key="16">
    <source>
        <dbReference type="Proteomes" id="UP000326287"/>
    </source>
</evidence>
<dbReference type="Pfam" id="PF17900">
    <property type="entry name" value="Peptidase_M1_N"/>
    <property type="match status" value="1"/>
</dbReference>
<evidence type="ECO:0000256" key="8">
    <source>
        <dbReference type="ARBA" id="ARBA00022723"/>
    </source>
</evidence>
<dbReference type="GO" id="GO:0042277">
    <property type="term" value="F:peptide binding"/>
    <property type="evidence" value="ECO:0007669"/>
    <property type="project" value="TreeGrafter"/>
</dbReference>
<feature type="signal peptide" evidence="12">
    <location>
        <begin position="1"/>
        <end position="18"/>
    </location>
</feature>
<organism evidence="15 16">
    <name type="scientific">Halioglobus maricola</name>
    <dbReference type="NCBI Taxonomy" id="2601894"/>
    <lineage>
        <taxon>Bacteria</taxon>
        <taxon>Pseudomonadati</taxon>
        <taxon>Pseudomonadota</taxon>
        <taxon>Gammaproteobacteria</taxon>
        <taxon>Cellvibrionales</taxon>
        <taxon>Halieaceae</taxon>
        <taxon>Halioglobus</taxon>
    </lineage>
</organism>
<dbReference type="KEGG" id="halc:EY643_03440"/>
<comment type="cofactor">
    <cofactor evidence="2">
        <name>Zn(2+)</name>
        <dbReference type="ChEBI" id="CHEBI:29105"/>
    </cofactor>
</comment>
<dbReference type="Pfam" id="PF01433">
    <property type="entry name" value="Peptidase_M1"/>
    <property type="match status" value="1"/>
</dbReference>
<name>A0A5P9NG47_9GAMM</name>
<evidence type="ECO:0000256" key="12">
    <source>
        <dbReference type="SAM" id="SignalP"/>
    </source>
</evidence>
<evidence type="ECO:0000256" key="10">
    <source>
        <dbReference type="ARBA" id="ARBA00022833"/>
    </source>
</evidence>
<dbReference type="SUPFAM" id="SSF55486">
    <property type="entry name" value="Metalloproteases ('zincins'), catalytic domain"/>
    <property type="match status" value="1"/>
</dbReference>
<keyword evidence="9" id="KW-0378">Hydrolase</keyword>